<comment type="similarity">
    <text evidence="14">Belongs to the CRISPR-associated endonuclease Cas1 family.</text>
</comment>
<reference evidence="17 18" key="1">
    <citation type="submission" date="2019-11" db="EMBL/GenBank/DDBJ databases">
        <title>FDA dAtabase for Regulatory Grade micrObial Sequences (FDA-ARGOS): Supporting development and validation of Infectious Disease Dx tests.</title>
        <authorList>
            <person name="Kerrigan L."/>
            <person name="Long C."/>
            <person name="Tallon L."/>
            <person name="Sadzewicz L."/>
            <person name="Vavikolanu K."/>
            <person name="Mehta A."/>
            <person name="Aluvathingal J."/>
            <person name="Nadendla S."/>
            <person name="Yan Y."/>
            <person name="Sichtig H."/>
        </authorList>
    </citation>
    <scope>NUCLEOTIDE SEQUENCE [LARGE SCALE GENOMIC DNA]</scope>
    <source>
        <strain evidence="17 18">FDAARGOS_674</strain>
    </source>
</reference>
<evidence type="ECO:0000256" key="12">
    <source>
        <dbReference type="ARBA" id="ARBA00033996"/>
    </source>
</evidence>
<keyword evidence="5" id="KW-0269">Exonuclease</keyword>
<comment type="catalytic activity">
    <reaction evidence="12">
        <text>exonucleolytic cleavage in the 5'- to 3'-direction to yield nucleoside 3'-phosphates.</text>
        <dbReference type="EC" id="3.1.12.1"/>
    </reaction>
</comment>
<evidence type="ECO:0000256" key="10">
    <source>
        <dbReference type="ARBA" id="ARBA00023125"/>
    </source>
</evidence>
<evidence type="ECO:0000256" key="6">
    <source>
        <dbReference type="ARBA" id="ARBA00022842"/>
    </source>
</evidence>
<protein>
    <recommendedName>
        <fullName evidence="14">CRISPR-associated endonuclease Cas1</fullName>
        <ecNumber evidence="14">3.1.-.-</ecNumber>
    </recommendedName>
</protein>
<dbReference type="HAMAP" id="MF_01470">
    <property type="entry name" value="Cas1"/>
    <property type="match status" value="1"/>
</dbReference>
<dbReference type="Gene3D" id="3.100.10.20">
    <property type="entry name" value="CRISPR-associated endonuclease Cas1, N-terminal domain"/>
    <property type="match status" value="1"/>
</dbReference>
<keyword evidence="4 14" id="KW-0378">Hydrolase</keyword>
<evidence type="ECO:0000256" key="7">
    <source>
        <dbReference type="ARBA" id="ARBA00023004"/>
    </source>
</evidence>
<dbReference type="GO" id="GO:0004527">
    <property type="term" value="F:exonuclease activity"/>
    <property type="evidence" value="ECO:0007669"/>
    <property type="project" value="UniProtKB-KW"/>
</dbReference>
<dbReference type="RefSeq" id="WP_155870384.1">
    <property type="nucleotide sequence ID" value="NZ_CP046322.1"/>
</dbReference>
<dbReference type="EMBL" id="CP046322">
    <property type="protein sequence ID" value="QGS35399.1"/>
    <property type="molecule type" value="Genomic_DNA"/>
</dbReference>
<dbReference type="InterPro" id="IPR042206">
    <property type="entry name" value="CRISPR-assoc_Cas1_C"/>
</dbReference>
<dbReference type="GO" id="GO:0043571">
    <property type="term" value="P:maintenance of CRISPR repeat elements"/>
    <property type="evidence" value="ECO:0007669"/>
    <property type="project" value="UniProtKB-UniRule"/>
</dbReference>
<evidence type="ECO:0000256" key="11">
    <source>
        <dbReference type="ARBA" id="ARBA00023211"/>
    </source>
</evidence>
<dbReference type="CDD" id="cd09634">
    <property type="entry name" value="Cas1_I-II-III"/>
    <property type="match status" value="1"/>
</dbReference>
<dbReference type="InterPro" id="IPR002729">
    <property type="entry name" value="CRISPR-assoc_Cas1"/>
</dbReference>
<keyword evidence="6 14" id="KW-0460">Magnesium</keyword>
<dbReference type="Pfam" id="PF01867">
    <property type="entry name" value="Cas_Cas1"/>
    <property type="match status" value="1"/>
</dbReference>
<comment type="subunit">
    <text evidence="13 14">Homodimer, forms a heterotetramer with a Cas2 homodimer.</text>
</comment>
<dbReference type="GO" id="GO:0004519">
    <property type="term" value="F:endonuclease activity"/>
    <property type="evidence" value="ECO:0007669"/>
    <property type="project" value="UniProtKB-UniRule"/>
</dbReference>
<dbReference type="InterPro" id="IPR050646">
    <property type="entry name" value="Cas1"/>
</dbReference>
<dbReference type="NCBIfam" id="TIGR00372">
    <property type="entry name" value="cas4"/>
    <property type="match status" value="1"/>
</dbReference>
<dbReference type="PANTHER" id="PTHR34353">
    <property type="entry name" value="CRISPR-ASSOCIATED ENDONUCLEASE CAS1 1"/>
    <property type="match status" value="1"/>
</dbReference>
<dbReference type="EC" id="3.1.-.-" evidence="14"/>
<dbReference type="InterPro" id="IPR013343">
    <property type="entry name" value="CRISPR-assoc_prot_Cas4"/>
</dbReference>
<evidence type="ECO:0000256" key="5">
    <source>
        <dbReference type="ARBA" id="ARBA00022839"/>
    </source>
</evidence>
<evidence type="ECO:0000256" key="3">
    <source>
        <dbReference type="ARBA" id="ARBA00022759"/>
    </source>
</evidence>
<dbReference type="PANTHER" id="PTHR34353:SF2">
    <property type="entry name" value="CRISPR-ASSOCIATED ENDONUCLEASE CAS1 1"/>
    <property type="match status" value="1"/>
</dbReference>
<dbReference type="Gene3D" id="3.90.320.10">
    <property type="match status" value="1"/>
</dbReference>
<evidence type="ECO:0000313" key="18">
    <source>
        <dbReference type="Proteomes" id="UP000426857"/>
    </source>
</evidence>
<keyword evidence="7" id="KW-0408">Iron</keyword>
<feature type="domain" description="DUF83" evidence="16">
    <location>
        <begin position="9"/>
        <end position="182"/>
    </location>
</feature>
<feature type="binding site" evidence="14">
    <location>
        <position position="437"/>
    </location>
    <ligand>
        <name>Mn(2+)</name>
        <dbReference type="ChEBI" id="CHEBI:29035"/>
    </ligand>
</feature>
<comment type="function">
    <text evidence="14">CRISPR (clustered regularly interspaced short palindromic repeat), is an adaptive immune system that provides protection against mobile genetic elements (viruses, transposable elements and conjugative plasmids). CRISPR clusters contain spacers, sequences complementary to antecedent mobile elements, and target invading nucleic acids. CRISPR clusters are transcribed and processed into CRISPR RNA (crRNA). Acts as a dsDNA endonuclease. Involved in the integration of spacer DNA into the CRISPR cassette.</text>
</comment>
<keyword evidence="8" id="KW-0411">Iron-sulfur</keyword>
<evidence type="ECO:0000256" key="13">
    <source>
        <dbReference type="ARBA" id="ARBA00038592"/>
    </source>
</evidence>
<evidence type="ECO:0000256" key="9">
    <source>
        <dbReference type="ARBA" id="ARBA00023118"/>
    </source>
</evidence>
<dbReference type="GO" id="GO:0003677">
    <property type="term" value="F:DNA binding"/>
    <property type="evidence" value="ECO:0007669"/>
    <property type="project" value="UniProtKB-KW"/>
</dbReference>
<dbReference type="InterPro" id="IPR022765">
    <property type="entry name" value="Dna2/Cas4_DUF83"/>
</dbReference>
<evidence type="ECO:0000256" key="2">
    <source>
        <dbReference type="ARBA" id="ARBA00022723"/>
    </source>
</evidence>
<dbReference type="GO" id="GO:0051607">
    <property type="term" value="P:defense response to virus"/>
    <property type="evidence" value="ECO:0007669"/>
    <property type="project" value="UniProtKB-UniRule"/>
</dbReference>
<dbReference type="GO" id="GO:0046872">
    <property type="term" value="F:metal ion binding"/>
    <property type="evidence" value="ECO:0007669"/>
    <property type="project" value="UniProtKB-UniRule"/>
</dbReference>
<dbReference type="KEGG" id="cxe:FOB82_11075"/>
<keyword evidence="3 14" id="KW-0255">Endonuclease</keyword>
<dbReference type="NCBIfam" id="TIGR00287">
    <property type="entry name" value="cas1"/>
    <property type="match status" value="1"/>
</dbReference>
<proteinExistence type="inferred from homology"/>
<dbReference type="Gene3D" id="1.20.120.920">
    <property type="entry name" value="CRISPR-associated endonuclease Cas1, C-terminal domain"/>
    <property type="match status" value="1"/>
</dbReference>
<sequence length="530" mass="58266">MDADSLPISLVLHTAFCRRRTWLEVNGEKSGASQLAHGTAAHKKVDAPDSSRPSRRVSRNIQSTQLGVHGRCDALQQDGEVFRLVEHKSTPVRRTPTVTPAQRAQLALQSLCLAEEGIKVRECAVYFTDHKKTVDIEIDQEELSRAKDLVTQTRAIIESPVAPAPTDDESRCRFCSHVAVCLPDELRGSGMEKRVFASDPDAHVLHLTTQGTWASLKSGRIVIREPSGDEKTLPIGRVFSLVLHGNVDVSSAVIRELSWRDCVIIWCSSSGRVYSWSRPASSPNGGARARQHVLSESGYLPLAREFIAAKICNQATLLRRNGDAPAVVERLRVLQREVQNALDNPALLGIEGEAAALYFGSFGTMIKSRAIETERFEWVGRKGRGALDPINVLLNYTYGLLTAECIRALATCGLDPHAGVLHGSSRNKPAMALDLMEEFRQPVADSAVLGVLNRGEITASSFSTVTGVPRLTTDGRKTLVKAFEKRAQTEFRHPAYGYSVTWRRAIEVQARMILGICDGSLQRYVGVKTR</sequence>
<dbReference type="Proteomes" id="UP000426857">
    <property type="component" value="Chromosome"/>
</dbReference>
<dbReference type="Pfam" id="PF01930">
    <property type="entry name" value="Cas_Cas4"/>
    <property type="match status" value="1"/>
</dbReference>
<keyword evidence="2 14" id="KW-0479">Metal-binding</keyword>
<evidence type="ECO:0000256" key="4">
    <source>
        <dbReference type="ARBA" id="ARBA00022801"/>
    </source>
</evidence>
<evidence type="ECO:0000256" key="1">
    <source>
        <dbReference type="ARBA" id="ARBA00022722"/>
    </source>
</evidence>
<dbReference type="InterPro" id="IPR042211">
    <property type="entry name" value="CRISPR-assoc_Cas1_N"/>
</dbReference>
<dbReference type="InterPro" id="IPR011604">
    <property type="entry name" value="PDDEXK-like_dom_sf"/>
</dbReference>
<dbReference type="AlphaFoldDB" id="A0A6B8TKK0"/>
<evidence type="ECO:0000313" key="17">
    <source>
        <dbReference type="EMBL" id="QGS35399.1"/>
    </source>
</evidence>
<evidence type="ECO:0000259" key="16">
    <source>
        <dbReference type="Pfam" id="PF01930"/>
    </source>
</evidence>
<evidence type="ECO:0000256" key="14">
    <source>
        <dbReference type="HAMAP-Rule" id="MF_01470"/>
    </source>
</evidence>
<evidence type="ECO:0000256" key="8">
    <source>
        <dbReference type="ARBA" id="ARBA00023014"/>
    </source>
</evidence>
<keyword evidence="10 14" id="KW-0238">DNA-binding</keyword>
<feature type="binding site" evidence="14">
    <location>
        <position position="351"/>
    </location>
    <ligand>
        <name>Mn(2+)</name>
        <dbReference type="ChEBI" id="CHEBI:29035"/>
    </ligand>
</feature>
<organism evidence="17 18">
    <name type="scientific">Corynebacterium xerosis</name>
    <dbReference type="NCBI Taxonomy" id="1725"/>
    <lineage>
        <taxon>Bacteria</taxon>
        <taxon>Bacillati</taxon>
        <taxon>Actinomycetota</taxon>
        <taxon>Actinomycetes</taxon>
        <taxon>Mycobacteriales</taxon>
        <taxon>Corynebacteriaceae</taxon>
        <taxon>Corynebacterium</taxon>
    </lineage>
</organism>
<name>A0A6B8TKK0_9CORY</name>
<accession>A0A6B8TKK0</accession>
<evidence type="ECO:0000256" key="15">
    <source>
        <dbReference type="SAM" id="MobiDB-lite"/>
    </source>
</evidence>
<feature type="binding site" evidence="14">
    <location>
        <position position="422"/>
    </location>
    <ligand>
        <name>Mn(2+)</name>
        <dbReference type="ChEBI" id="CHEBI:29035"/>
    </ligand>
</feature>
<keyword evidence="11 14" id="KW-0464">Manganese</keyword>
<gene>
    <name evidence="14 17" type="primary">cas1</name>
    <name evidence="17" type="ORF">FOB82_11075</name>
</gene>
<feature type="region of interest" description="Disordered" evidence="15">
    <location>
        <begin position="31"/>
        <end position="57"/>
    </location>
</feature>
<keyword evidence="9 14" id="KW-0051">Antiviral defense</keyword>
<keyword evidence="1 14" id="KW-0540">Nuclease</keyword>
<comment type="cofactor">
    <cofactor evidence="14">
        <name>Mg(2+)</name>
        <dbReference type="ChEBI" id="CHEBI:18420"/>
    </cofactor>
    <cofactor evidence="14">
        <name>Mn(2+)</name>
        <dbReference type="ChEBI" id="CHEBI:29035"/>
    </cofactor>
</comment>
<dbReference type="GO" id="GO:0051536">
    <property type="term" value="F:iron-sulfur cluster binding"/>
    <property type="evidence" value="ECO:0007669"/>
    <property type="project" value="UniProtKB-KW"/>
</dbReference>